<dbReference type="InterPro" id="IPR010071">
    <property type="entry name" value="AA_adenyl_dom"/>
</dbReference>
<dbReference type="Pfam" id="PF00668">
    <property type="entry name" value="Condensation"/>
    <property type="match status" value="3"/>
</dbReference>
<dbReference type="Gene3D" id="3.30.559.30">
    <property type="entry name" value="Nonribosomal peptide synthetase, condensation domain"/>
    <property type="match status" value="3"/>
</dbReference>
<dbReference type="CDD" id="cd05930">
    <property type="entry name" value="A_NRPS"/>
    <property type="match status" value="2"/>
</dbReference>
<evidence type="ECO:0000256" key="2">
    <source>
        <dbReference type="ARBA" id="ARBA00022450"/>
    </source>
</evidence>
<dbReference type="RefSeq" id="WP_345403860.1">
    <property type="nucleotide sequence ID" value="NZ_BAABHG010000015.1"/>
</dbReference>
<dbReference type="Gene3D" id="2.30.38.10">
    <property type="entry name" value="Luciferase, Domain 3"/>
    <property type="match status" value="2"/>
</dbReference>
<dbReference type="Gene3D" id="3.30.300.30">
    <property type="match status" value="2"/>
</dbReference>
<keyword evidence="3" id="KW-0597">Phosphoprotein</keyword>
<dbReference type="SUPFAM" id="SSF56801">
    <property type="entry name" value="Acetyl-CoA synthetase-like"/>
    <property type="match status" value="2"/>
</dbReference>
<dbReference type="Gene3D" id="3.30.559.10">
    <property type="entry name" value="Chloramphenicol acetyltransferase-like domain"/>
    <property type="match status" value="3"/>
</dbReference>
<organism evidence="7 8">
    <name type="scientific">Amycolatopsis samaneae</name>
    <dbReference type="NCBI Taxonomy" id="664691"/>
    <lineage>
        <taxon>Bacteria</taxon>
        <taxon>Bacillati</taxon>
        <taxon>Actinomycetota</taxon>
        <taxon>Actinomycetes</taxon>
        <taxon>Pseudonocardiales</taxon>
        <taxon>Pseudonocardiaceae</taxon>
        <taxon>Amycolatopsis</taxon>
    </lineage>
</organism>
<keyword evidence="5" id="KW-0045">Antibiotic biosynthesis</keyword>
<dbReference type="InterPro" id="IPR023213">
    <property type="entry name" value="CAT-like_dom_sf"/>
</dbReference>
<evidence type="ECO:0000256" key="1">
    <source>
        <dbReference type="ARBA" id="ARBA00001957"/>
    </source>
</evidence>
<dbReference type="InterPro" id="IPR036736">
    <property type="entry name" value="ACP-like_sf"/>
</dbReference>
<dbReference type="Pfam" id="PF13193">
    <property type="entry name" value="AMP-binding_C"/>
    <property type="match status" value="2"/>
</dbReference>
<dbReference type="Gene3D" id="3.40.50.980">
    <property type="match status" value="4"/>
</dbReference>
<dbReference type="PROSITE" id="PS00012">
    <property type="entry name" value="PHOSPHOPANTETHEINE"/>
    <property type="match status" value="1"/>
</dbReference>
<dbReference type="NCBIfam" id="TIGR01733">
    <property type="entry name" value="AA-adenyl-dom"/>
    <property type="match status" value="2"/>
</dbReference>
<dbReference type="InterPro" id="IPR009081">
    <property type="entry name" value="PP-bd_ACP"/>
</dbReference>
<comment type="caution">
    <text evidence="7">The sequence shown here is derived from an EMBL/GenBank/DDBJ whole genome shotgun (WGS) entry which is preliminary data.</text>
</comment>
<dbReference type="InterPro" id="IPR020806">
    <property type="entry name" value="PKS_PP-bd"/>
</dbReference>
<dbReference type="SUPFAM" id="SSF52777">
    <property type="entry name" value="CoA-dependent acyltransferases"/>
    <property type="match status" value="6"/>
</dbReference>
<keyword evidence="4" id="KW-0677">Repeat</keyword>
<dbReference type="PANTHER" id="PTHR45527">
    <property type="entry name" value="NONRIBOSOMAL PEPTIDE SYNTHETASE"/>
    <property type="match status" value="1"/>
</dbReference>
<dbReference type="InterPro" id="IPR000873">
    <property type="entry name" value="AMP-dep_synth/lig_dom"/>
</dbReference>
<dbReference type="InterPro" id="IPR006162">
    <property type="entry name" value="Ppantetheine_attach_site"/>
</dbReference>
<feature type="domain" description="Carrier" evidence="6">
    <location>
        <begin position="1014"/>
        <end position="1088"/>
    </location>
</feature>
<dbReference type="InterPro" id="IPR045851">
    <property type="entry name" value="AMP-bd_C_sf"/>
</dbReference>
<evidence type="ECO:0000313" key="8">
    <source>
        <dbReference type="Proteomes" id="UP001597419"/>
    </source>
</evidence>
<sequence length="2604" mass="281372">MTTEAAPDPADVDALREDMVRRRLAGARIGQRTGIGRADRDGPLPLAPAQRQLWLAATVAPDSPEFLVPLVVRLRGALDVDALGQAWKGVAVRHEILRTRYGLAGDEPAQIVDPPGAVDFVLVDFSGEAGELRYKRTLDDVRRLALTPIDLRTEHPMRIRLFRLAEDDHVLAAVFHHIACDAASYGILVTEVSAGYRAALSGQRANLPPVTVQYVDFACWQRERLTPEVRRRQLGYWRTQLADVAPLVLPADRARPAVRDWQGDAVGFVIPRDTAARLREFARVHDATLFMVLLTAFQVLLARYSGSAAEADITVGTAVSRRTRAELRTMLGYAFTTVALRARWAGDPAFGELVTANRATVLAAHDHADVPLAEVVGAVRPERAASATPLFQAMFDLRAVPEGTLELPGLRSERIEAVSSVAQFDLTLQLDELPDGTLRGGLGYLAALFDRATAERMAAHFSRLVESVAVAPETRVSAVDILPAVERRRLLTAATGAARHIDGTRVHEVFARVAARTPDAVALGFGDQRIGYAELDARANRFAHRLVALGVGPERTVGVLLDRGPDLVAALLGVWKAGGAQVPLEPGHPAERLCGMLEDAGASVVLTEARHTGRLTGFGGRVLVLEQEKETLAALPATAPPRTGGEDDLAYVIYTSGSTGAPNGVLVTHRGLANYLEWTVREYVSAGTGGAPMFSSVSFDLGIPDLYAPLMAGQRVELLPQDFAITDLGALLAASAPFAFVKLTPGHLALLTEQLSAPQAARLAGLVIAAGDAFTSTLADRWRALAGPGGTRLAAEYGPTEITVGNSGHPVAGPRDTELVSLGRPIPNTTMHVLDAGLGQVPVGVVGEIYVGGTGVARGYARRRALSAERFLPDPFGEPGSRLYRTGDLGRVLPDGTVDFVGRVDHQVKVRGYRVDTREVQAVVGAHPGVREVVVLALPRGGGRQLVAYWVAEGDPVTPAELAGHTGDQLPEHLVPTAFVELAALPLTANGKLDRDALPAPPRASLPAHQEFVAPRTADEARVAEVWAEALGVEAVGVWDEFFRLGGDSIKAVAVVGALRAVGYDVAVRDVFEARTLAGLCEVLSGRSRGDGSVVGVRPFELISDPDRALLPPEAVDAYPLSQVQLGMLVEMFAHERDNRYHNVTSFPIPDDRPFSPEAFRAAAHVVVERHDVLRTALDPDTYSVPMQVVLATAEMPFGLSEARGLTKPEQDRMLAEHAARTRAELFDIAKPPLLRMFVHVFDDDGWWLSITECHPIIEGWSFHTLFMELLGCYRRIRDGLEPEPLPPAAVRFADFIAGEQASLRSVEDREFWLDVVRRHERLELPAGWGDPDGPDERYRLHVPFHDLEPELRSFANSAGVPLKSVVHAAHLKVMSMLTPQASFFGGLVCDARPEELGAHRVYGMYLNTLPFAFSGRARTWRALVEEVFATEIGLWPHRRFPMPEIQRAARRGRLIDVMFNYLDFHQVDHGLVDFLGAVDESPNEFLLSVGTLARHVAIATSSRVFSRANGARFAALYRTVLEAMAADPDGDATADCLPEAERLLLPAARPVSPDEVPDGTLADLFAARVARTPGETALDTGDETLSYAELDARADRLALGLIARGAGPERAVAVALGRSADLVVAVVAVLKAGAAVLVVDPGYPAERITFLLRDADPVVLLTGRATGVRWSEMDTAGREPVCWEDLAATVGPAAGITDADRLAPLSSRHPAYIVYTSGSTGTPKGVVVEHRSAVNLFHHHRAATLAGEDGLRVAATAPFSFDAAWDGLLWMFAGHELHLMADEVRREPEALARFVAEHGVDLLNTTPSYCRVLIAAGLLDAGRHQPKIAALGGEELEEDLVDRLRELAPGITVHNFYGPSECTVDAVVCRVADDGRPALGRPVTNTGVQVLDRHLRPVPMGTVGEICLTGMGLARGYLGAPGRTAECFVPDPAGEPGSRLYRTGDLGRFRPDGVLEFAGRADDQVKIRGFRVEPGEVRAALLTEPEVRDAAVVAREDASGQRLVAYITTAKEDPSVTSRLRDRLAQRLPAHLVPAVIQWLPVIPLTAHGKLDRRALHDVRGSGTAADTYLEPQTPAEHLLAGIWSRMLGVPRVGARDRFFALGGDSLMVMSVVSAARRAGLALAPRAFYADDALAAVAAAGDVPAVTAEQGPLAGEVVPTPVQRSFLTRPSRHGHFTQDAHLLCQGDVDPTVLERALHAVIEHHDMLRLRAAGAAGRWRIWLAPEEDGPVSRRVDLTAVPEDQRLDLQDRIVAEEQRGLDLANGPIVRAVLFQTPDGPDELVVIVHHLAVDIASWQILLTDLDTAYRRTAGGEPVRLPAKTTSFPYWTRCLTEYARSREVAEEVGHWLARPSCRPLPVDSEAGYPDVGSTRALTVHAPAAVTKALTHRVPAETGYQLNEVLLAALAVVLAGWTGDDHAVIDVERHGRAELFPDVDLSRTVGWFTTESPVVLTLPENRDPAPVLAEVKRGLDAAPRHGIGYGLLRDLGSDRELAATLAALPRPQVAFNYAGRHGGRSYSDGPGSMFTRVPHRLGNPVDPAGSRAHLLDVDAGVYDNLLSITWGYSTRRHDEQTIQRLAADHLRQLSTFVRHIVPESIEEGREDE</sequence>
<evidence type="ECO:0000256" key="3">
    <source>
        <dbReference type="ARBA" id="ARBA00022553"/>
    </source>
</evidence>
<dbReference type="InterPro" id="IPR025110">
    <property type="entry name" value="AMP-bd_C"/>
</dbReference>
<dbReference type="SMART" id="SM00823">
    <property type="entry name" value="PKS_PP"/>
    <property type="match status" value="2"/>
</dbReference>
<dbReference type="NCBIfam" id="TIGR01720">
    <property type="entry name" value="NRPS-para261"/>
    <property type="match status" value="1"/>
</dbReference>
<evidence type="ECO:0000259" key="6">
    <source>
        <dbReference type="PROSITE" id="PS50075"/>
    </source>
</evidence>
<proteinExistence type="predicted"/>
<dbReference type="InterPro" id="IPR010060">
    <property type="entry name" value="NRPS_synth"/>
</dbReference>
<dbReference type="InterPro" id="IPR001242">
    <property type="entry name" value="Condensation_dom"/>
</dbReference>
<dbReference type="EMBL" id="JBHUKU010000017">
    <property type="protein sequence ID" value="MFD2462658.1"/>
    <property type="molecule type" value="Genomic_DNA"/>
</dbReference>
<evidence type="ECO:0000256" key="5">
    <source>
        <dbReference type="ARBA" id="ARBA00023194"/>
    </source>
</evidence>
<evidence type="ECO:0000256" key="4">
    <source>
        <dbReference type="ARBA" id="ARBA00022737"/>
    </source>
</evidence>
<comment type="cofactor">
    <cofactor evidence="1">
        <name>pantetheine 4'-phosphate</name>
        <dbReference type="ChEBI" id="CHEBI:47942"/>
    </cofactor>
</comment>
<gene>
    <name evidence="7" type="ORF">ACFSYJ_28885</name>
</gene>
<evidence type="ECO:0000313" key="7">
    <source>
        <dbReference type="EMBL" id="MFD2462658.1"/>
    </source>
</evidence>
<dbReference type="Proteomes" id="UP001597419">
    <property type="component" value="Unassembled WGS sequence"/>
</dbReference>
<feature type="domain" description="Carrier" evidence="6">
    <location>
        <begin position="2072"/>
        <end position="2146"/>
    </location>
</feature>
<name>A0ABW5GP66_9PSEU</name>
<accession>A0ABW5GP66</accession>
<dbReference type="PROSITE" id="PS50075">
    <property type="entry name" value="CARRIER"/>
    <property type="match status" value="2"/>
</dbReference>
<keyword evidence="8" id="KW-1185">Reference proteome</keyword>
<reference evidence="8" key="1">
    <citation type="journal article" date="2019" name="Int. J. Syst. Evol. Microbiol.">
        <title>The Global Catalogue of Microorganisms (GCM) 10K type strain sequencing project: providing services to taxonomists for standard genome sequencing and annotation.</title>
        <authorList>
            <consortium name="The Broad Institute Genomics Platform"/>
            <consortium name="The Broad Institute Genome Sequencing Center for Infectious Disease"/>
            <person name="Wu L."/>
            <person name="Ma J."/>
        </authorList>
    </citation>
    <scope>NUCLEOTIDE SEQUENCE [LARGE SCALE GENOMIC DNA]</scope>
    <source>
        <strain evidence="8">CGMCC 4.7643</strain>
    </source>
</reference>
<dbReference type="CDD" id="cd19531">
    <property type="entry name" value="LCL_NRPS-like"/>
    <property type="match status" value="1"/>
</dbReference>
<keyword evidence="2" id="KW-0596">Phosphopantetheine</keyword>
<dbReference type="SUPFAM" id="SSF47336">
    <property type="entry name" value="ACP-like"/>
    <property type="match status" value="2"/>
</dbReference>
<protein>
    <submittedName>
        <fullName evidence="7">Amino acid adenylation domain-containing protein</fullName>
    </submittedName>
</protein>
<dbReference type="Pfam" id="PF00550">
    <property type="entry name" value="PP-binding"/>
    <property type="match status" value="2"/>
</dbReference>
<dbReference type="PROSITE" id="PS00455">
    <property type="entry name" value="AMP_BINDING"/>
    <property type="match status" value="1"/>
</dbReference>
<dbReference type="PANTHER" id="PTHR45527:SF1">
    <property type="entry name" value="FATTY ACID SYNTHASE"/>
    <property type="match status" value="1"/>
</dbReference>
<dbReference type="InterPro" id="IPR020845">
    <property type="entry name" value="AMP-binding_CS"/>
</dbReference>
<dbReference type="Pfam" id="PF00501">
    <property type="entry name" value="AMP-binding"/>
    <property type="match status" value="2"/>
</dbReference>
<dbReference type="Gene3D" id="1.10.1200.10">
    <property type="entry name" value="ACP-like"/>
    <property type="match status" value="2"/>
</dbReference>